<evidence type="ECO:0000256" key="3">
    <source>
        <dbReference type="ARBA" id="ARBA00022989"/>
    </source>
</evidence>
<dbReference type="InterPro" id="IPR052185">
    <property type="entry name" value="IPC_Synthase-Related"/>
</dbReference>
<feature type="domain" description="Inositolphosphotransferase Aur1/Ipt1" evidence="5">
    <location>
        <begin position="4"/>
        <end position="117"/>
    </location>
</feature>
<dbReference type="GO" id="GO:0030148">
    <property type="term" value="P:sphingolipid biosynthetic process"/>
    <property type="evidence" value="ECO:0007669"/>
    <property type="project" value="TreeGrafter"/>
</dbReference>
<keyword evidence="4" id="KW-0472">Membrane</keyword>
<comment type="caution">
    <text evidence="6">The sequence shown here is derived from an EMBL/GenBank/DDBJ whole genome shotgun (WGS) entry which is preliminary data.</text>
</comment>
<comment type="subcellular location">
    <subcellularLocation>
        <location evidence="1">Membrane</location>
        <topology evidence="1">Multi-pass membrane protein</topology>
    </subcellularLocation>
</comment>
<dbReference type="GO" id="GO:0070916">
    <property type="term" value="C:inositol phosphoceramide synthase complex"/>
    <property type="evidence" value="ECO:0007669"/>
    <property type="project" value="TreeGrafter"/>
</dbReference>
<name>A0AB34FKN2_9HYPO</name>
<proteinExistence type="predicted"/>
<dbReference type="AlphaFoldDB" id="A0AB34FKN2"/>
<organism evidence="6 7">
    <name type="scientific">Purpureocillium lavendulum</name>
    <dbReference type="NCBI Taxonomy" id="1247861"/>
    <lineage>
        <taxon>Eukaryota</taxon>
        <taxon>Fungi</taxon>
        <taxon>Dikarya</taxon>
        <taxon>Ascomycota</taxon>
        <taxon>Pezizomycotina</taxon>
        <taxon>Sordariomycetes</taxon>
        <taxon>Hypocreomycetidae</taxon>
        <taxon>Hypocreales</taxon>
        <taxon>Ophiocordycipitaceae</taxon>
        <taxon>Purpureocillium</taxon>
    </lineage>
</organism>
<evidence type="ECO:0000259" key="5">
    <source>
        <dbReference type="Pfam" id="PF14378"/>
    </source>
</evidence>
<dbReference type="Pfam" id="PF14378">
    <property type="entry name" value="PAP2_3"/>
    <property type="match status" value="1"/>
</dbReference>
<evidence type="ECO:0000256" key="2">
    <source>
        <dbReference type="ARBA" id="ARBA00022692"/>
    </source>
</evidence>
<dbReference type="InterPro" id="IPR026841">
    <property type="entry name" value="Aur1/Ipt1"/>
</dbReference>
<protein>
    <submittedName>
        <fullName evidence="6">Aureobasidin resistance protein Aur1</fullName>
    </submittedName>
</protein>
<evidence type="ECO:0000256" key="4">
    <source>
        <dbReference type="ARBA" id="ARBA00023136"/>
    </source>
</evidence>
<keyword evidence="3" id="KW-1133">Transmembrane helix</keyword>
<sequence>MSSLLMFVFAAPSTIPVFVQSFGWMSMLAVTIQLVFPWTPLWYEIDHGLVPATYDMPGSPAGLARIDAILGMDLYKANFTTGPLPFSAFPSLHAGYAVLEAFCMSHCFPRHGICFIMYVGWA</sequence>
<accession>A0AB34FKN2</accession>
<evidence type="ECO:0000313" key="7">
    <source>
        <dbReference type="Proteomes" id="UP001163105"/>
    </source>
</evidence>
<gene>
    <name evidence="6" type="primary">AUR1</name>
    <name evidence="6" type="ORF">O9K51_08374</name>
</gene>
<evidence type="ECO:0000313" key="6">
    <source>
        <dbReference type="EMBL" id="KAJ6438971.1"/>
    </source>
</evidence>
<reference evidence="6" key="1">
    <citation type="submission" date="2023-01" db="EMBL/GenBank/DDBJ databases">
        <title>The growth and conidiation of Purpureocillium lavendulum are regulated by nitrogen source and histone H3K14 acetylation.</title>
        <authorList>
            <person name="Tang P."/>
            <person name="Han J."/>
            <person name="Zhang C."/>
            <person name="Tang P."/>
            <person name="Qi F."/>
            <person name="Zhang K."/>
            <person name="Liang L."/>
        </authorList>
    </citation>
    <scope>NUCLEOTIDE SEQUENCE</scope>
    <source>
        <strain evidence="6">YMF1.00683</strain>
    </source>
</reference>
<dbReference type="Proteomes" id="UP001163105">
    <property type="component" value="Unassembled WGS sequence"/>
</dbReference>
<dbReference type="GO" id="GO:0016020">
    <property type="term" value="C:membrane"/>
    <property type="evidence" value="ECO:0007669"/>
    <property type="project" value="UniProtKB-SubCell"/>
</dbReference>
<keyword evidence="7" id="KW-1185">Reference proteome</keyword>
<dbReference type="PANTHER" id="PTHR31310:SF11">
    <property type="entry name" value="INOSITOL PHOSPHORYLCERAMIDE SYNTHASE CATALYTIC SUBUNIT AUR1"/>
    <property type="match status" value="1"/>
</dbReference>
<evidence type="ECO:0000256" key="1">
    <source>
        <dbReference type="ARBA" id="ARBA00004141"/>
    </source>
</evidence>
<dbReference type="GO" id="GO:0006676">
    <property type="term" value="P:mannosyl diphosphorylinositol ceramide metabolic process"/>
    <property type="evidence" value="ECO:0007669"/>
    <property type="project" value="TreeGrafter"/>
</dbReference>
<keyword evidence="2" id="KW-0812">Transmembrane</keyword>
<dbReference type="EMBL" id="JAQHRD010000007">
    <property type="protein sequence ID" value="KAJ6438971.1"/>
    <property type="molecule type" value="Genomic_DNA"/>
</dbReference>
<dbReference type="PANTHER" id="PTHR31310">
    <property type="match status" value="1"/>
</dbReference>